<protein>
    <submittedName>
        <fullName evidence="2">Uncharacterized protein</fullName>
    </submittedName>
</protein>
<keyword evidence="3" id="KW-1185">Reference proteome</keyword>
<feature type="region of interest" description="Disordered" evidence="1">
    <location>
        <begin position="1"/>
        <end position="43"/>
    </location>
</feature>
<organism evidence="2 3">
    <name type="scientific">Periplaneta americana</name>
    <name type="common">American cockroach</name>
    <name type="synonym">Blatta americana</name>
    <dbReference type="NCBI Taxonomy" id="6978"/>
    <lineage>
        <taxon>Eukaryota</taxon>
        <taxon>Metazoa</taxon>
        <taxon>Ecdysozoa</taxon>
        <taxon>Arthropoda</taxon>
        <taxon>Hexapoda</taxon>
        <taxon>Insecta</taxon>
        <taxon>Pterygota</taxon>
        <taxon>Neoptera</taxon>
        <taxon>Polyneoptera</taxon>
        <taxon>Dictyoptera</taxon>
        <taxon>Blattodea</taxon>
        <taxon>Blattoidea</taxon>
        <taxon>Blattidae</taxon>
        <taxon>Blattinae</taxon>
        <taxon>Periplaneta</taxon>
    </lineage>
</organism>
<dbReference type="Proteomes" id="UP001148838">
    <property type="component" value="Unassembled WGS sequence"/>
</dbReference>
<evidence type="ECO:0000313" key="3">
    <source>
        <dbReference type="Proteomes" id="UP001148838"/>
    </source>
</evidence>
<dbReference type="EMBL" id="JAJSOF020000003">
    <property type="protein sequence ID" value="KAJ4450081.1"/>
    <property type="molecule type" value="Genomic_DNA"/>
</dbReference>
<evidence type="ECO:0000313" key="2">
    <source>
        <dbReference type="EMBL" id="KAJ4450081.1"/>
    </source>
</evidence>
<evidence type="ECO:0000256" key="1">
    <source>
        <dbReference type="SAM" id="MobiDB-lite"/>
    </source>
</evidence>
<dbReference type="PANTHER" id="PTHR32344">
    <property type="entry name" value="U1-TYPE DOMAIN-CONTAINING PROTEIN"/>
    <property type="match status" value="1"/>
</dbReference>
<feature type="compositionally biased region" description="Acidic residues" evidence="1">
    <location>
        <begin position="10"/>
        <end position="39"/>
    </location>
</feature>
<proteinExistence type="predicted"/>
<dbReference type="InterPro" id="IPR033375">
    <property type="entry name" value="Cggbp1"/>
</dbReference>
<gene>
    <name evidence="2" type="ORF">ANN_01488</name>
</gene>
<sequence length="246" mass="28179">MIKTEIKDGDGEDEDQNGSQDEEGQNESDKDQDDSEYEDKETGIMKTKIRMEVKLLRELGREFQKRIADAVKEEEYRKSTFFRDVCEMMVGANIPFHKVENVFFKNFIEKYTEKQLPSESTLRKNYLPDCYADVLNQIMKAVGNNKISVSVDETTDETRRFVAHVVVGTLSPDGPGEKFLLTAETEVTFQGDLTVPPLRKRGWNEFMLTLKSVTYVCAATQVSKIRALDIESGKQPLTPARSRRRD</sequence>
<reference evidence="2 3" key="1">
    <citation type="journal article" date="2022" name="Allergy">
        <title>Genome assembly and annotation of Periplaneta americana reveal a comprehensive cockroach allergen profile.</title>
        <authorList>
            <person name="Wang L."/>
            <person name="Xiong Q."/>
            <person name="Saelim N."/>
            <person name="Wang L."/>
            <person name="Nong W."/>
            <person name="Wan A.T."/>
            <person name="Shi M."/>
            <person name="Liu X."/>
            <person name="Cao Q."/>
            <person name="Hui J.H.L."/>
            <person name="Sookrung N."/>
            <person name="Leung T.F."/>
            <person name="Tungtrongchitr A."/>
            <person name="Tsui S.K.W."/>
        </authorList>
    </citation>
    <scope>NUCLEOTIDE SEQUENCE [LARGE SCALE GENOMIC DNA]</scope>
    <source>
        <strain evidence="2">PWHHKU_190912</strain>
    </source>
</reference>
<accession>A0ABQ8TVC6</accession>
<comment type="caution">
    <text evidence="2">The sequence shown here is derived from an EMBL/GenBank/DDBJ whole genome shotgun (WGS) entry which is preliminary data.</text>
</comment>
<dbReference type="PANTHER" id="PTHR32344:SF1">
    <property type="entry name" value="U1-TYPE DOMAIN-CONTAINING PROTEIN"/>
    <property type="match status" value="1"/>
</dbReference>
<name>A0ABQ8TVC6_PERAM</name>